<evidence type="ECO:0000313" key="1">
    <source>
        <dbReference type="EMBL" id="TNN55501.1"/>
    </source>
</evidence>
<gene>
    <name evidence="1" type="ORF">EYF80_034243</name>
</gene>
<dbReference type="EMBL" id="SRLO01000453">
    <property type="protein sequence ID" value="TNN55501.1"/>
    <property type="molecule type" value="Genomic_DNA"/>
</dbReference>
<proteinExistence type="predicted"/>
<name>A0A4Z2GQC6_9TELE</name>
<reference evidence="1 2" key="1">
    <citation type="submission" date="2019-03" db="EMBL/GenBank/DDBJ databases">
        <title>First draft genome of Liparis tanakae, snailfish: a comprehensive survey of snailfish specific genes.</title>
        <authorList>
            <person name="Kim W."/>
            <person name="Song I."/>
            <person name="Jeong J.-H."/>
            <person name="Kim D."/>
            <person name="Kim S."/>
            <person name="Ryu S."/>
            <person name="Song J.Y."/>
            <person name="Lee S.K."/>
        </authorList>
    </citation>
    <scope>NUCLEOTIDE SEQUENCE [LARGE SCALE GENOMIC DNA]</scope>
    <source>
        <tissue evidence="1">Muscle</tissue>
    </source>
</reference>
<sequence length="257" mass="28784">MGHVLGHVMGHLGRRVVHLYWWMRHLRGVHVWRHLAHLKRRGTRLLLLLLLMGSRVHLALLRLWLEGGRGKARILRRVAGDGHLARWSTGGYWVEMGDFAGGCRRCSSHSGSLNSSCSGFSFSCGSKNRSFSDICRNAAFKLKLLGMPIRECVRAEANHLGALLGENSQTDLGHQVAEVRSVNEPLGDCRRTQSQRDALYEYDTHRDEDQQVGKLLRNNWGGGYQVSKKESGKKKCLQWLRRASSPTSAGTPSGEGH</sequence>
<comment type="caution">
    <text evidence="1">The sequence shown here is derived from an EMBL/GenBank/DDBJ whole genome shotgun (WGS) entry which is preliminary data.</text>
</comment>
<dbReference type="AlphaFoldDB" id="A0A4Z2GQC6"/>
<accession>A0A4Z2GQC6</accession>
<organism evidence="1 2">
    <name type="scientific">Liparis tanakae</name>
    <name type="common">Tanaka's snailfish</name>
    <dbReference type="NCBI Taxonomy" id="230148"/>
    <lineage>
        <taxon>Eukaryota</taxon>
        <taxon>Metazoa</taxon>
        <taxon>Chordata</taxon>
        <taxon>Craniata</taxon>
        <taxon>Vertebrata</taxon>
        <taxon>Euteleostomi</taxon>
        <taxon>Actinopterygii</taxon>
        <taxon>Neopterygii</taxon>
        <taxon>Teleostei</taxon>
        <taxon>Neoteleostei</taxon>
        <taxon>Acanthomorphata</taxon>
        <taxon>Eupercaria</taxon>
        <taxon>Perciformes</taxon>
        <taxon>Cottioidei</taxon>
        <taxon>Cottales</taxon>
        <taxon>Liparidae</taxon>
        <taxon>Liparis</taxon>
    </lineage>
</organism>
<dbReference type="Proteomes" id="UP000314294">
    <property type="component" value="Unassembled WGS sequence"/>
</dbReference>
<keyword evidence="2" id="KW-1185">Reference proteome</keyword>
<protein>
    <submittedName>
        <fullName evidence="1">Uncharacterized protein</fullName>
    </submittedName>
</protein>
<evidence type="ECO:0000313" key="2">
    <source>
        <dbReference type="Proteomes" id="UP000314294"/>
    </source>
</evidence>